<dbReference type="InterPro" id="IPR029068">
    <property type="entry name" value="Glyas_Bleomycin-R_OHBP_Dase"/>
</dbReference>
<dbReference type="EMBL" id="WFLM01000004">
    <property type="protein sequence ID" value="KAB8037797.1"/>
    <property type="molecule type" value="Genomic_DNA"/>
</dbReference>
<dbReference type="Pfam" id="PF00903">
    <property type="entry name" value="Glyoxalase"/>
    <property type="match status" value="1"/>
</dbReference>
<evidence type="ECO:0000259" key="1">
    <source>
        <dbReference type="PROSITE" id="PS51819"/>
    </source>
</evidence>
<comment type="caution">
    <text evidence="2">The sequence shown here is derived from an EMBL/GenBank/DDBJ whole genome shotgun (WGS) entry which is preliminary data.</text>
</comment>
<dbReference type="Proteomes" id="UP000437748">
    <property type="component" value="Unassembled WGS sequence"/>
</dbReference>
<accession>A0A6N6VWJ3</accession>
<evidence type="ECO:0000313" key="3">
    <source>
        <dbReference type="Proteomes" id="UP000437748"/>
    </source>
</evidence>
<dbReference type="RefSeq" id="WP_153420874.1">
    <property type="nucleotide sequence ID" value="NZ_WFLM01000004.1"/>
</dbReference>
<dbReference type="InterPro" id="IPR037523">
    <property type="entry name" value="VOC_core"/>
</dbReference>
<evidence type="ECO:0000313" key="2">
    <source>
        <dbReference type="EMBL" id="KAB8037797.1"/>
    </source>
</evidence>
<dbReference type="SUPFAM" id="SSF54593">
    <property type="entry name" value="Glyoxalase/Bleomycin resistance protein/Dihydroxybiphenyl dioxygenase"/>
    <property type="match status" value="1"/>
</dbReference>
<dbReference type="CDD" id="cd06587">
    <property type="entry name" value="VOC"/>
    <property type="match status" value="1"/>
</dbReference>
<protein>
    <recommendedName>
        <fullName evidence="1">VOC domain-containing protein</fullName>
    </recommendedName>
</protein>
<reference evidence="2 3" key="1">
    <citation type="submission" date="2019-10" db="EMBL/GenBank/DDBJ databases">
        <title>New species of Slilvanegrellaceae.</title>
        <authorList>
            <person name="Pitt A."/>
            <person name="Hahn M.W."/>
        </authorList>
    </citation>
    <scope>NUCLEOTIDE SEQUENCE [LARGE SCALE GENOMIC DNA]</scope>
    <source>
        <strain evidence="2 3">SP-Ram-0.45-NSY-1</strain>
    </source>
</reference>
<keyword evidence="3" id="KW-1185">Reference proteome</keyword>
<dbReference type="AlphaFoldDB" id="A0A6N6VWJ3"/>
<feature type="domain" description="VOC" evidence="1">
    <location>
        <begin position="2"/>
        <end position="128"/>
    </location>
</feature>
<sequence length="129" mass="15007">MKIDHLIIGSHNLNISKEFYIKILGFNEHDSFIDTGTGKKGFILIHNYLKILLVPFEEIRLPNPQHIAFLVDEIQFNKIYYTAMNKKLKIRAEPNLNTEKFGIGSLDVNYKNFYILDPSNVNIEIMSHI</sequence>
<gene>
    <name evidence="2" type="ORF">GCL60_11525</name>
</gene>
<name>A0A6N6VWJ3_9BACT</name>
<dbReference type="PROSITE" id="PS51819">
    <property type="entry name" value="VOC"/>
    <property type="match status" value="1"/>
</dbReference>
<organism evidence="2 3">
    <name type="scientific">Silvanigrella paludirubra</name>
    <dbReference type="NCBI Taxonomy" id="2499159"/>
    <lineage>
        <taxon>Bacteria</taxon>
        <taxon>Pseudomonadati</taxon>
        <taxon>Bdellovibrionota</taxon>
        <taxon>Oligoflexia</taxon>
        <taxon>Silvanigrellales</taxon>
        <taxon>Silvanigrellaceae</taxon>
        <taxon>Silvanigrella</taxon>
    </lineage>
</organism>
<proteinExistence type="predicted"/>
<dbReference type="InterPro" id="IPR004360">
    <property type="entry name" value="Glyas_Fos-R_dOase_dom"/>
</dbReference>
<dbReference type="Gene3D" id="3.10.180.10">
    <property type="entry name" value="2,3-Dihydroxybiphenyl 1,2-Dioxygenase, domain 1"/>
    <property type="match status" value="1"/>
</dbReference>
<dbReference type="OrthoDB" id="4265398at2"/>